<dbReference type="SUPFAM" id="SSF53335">
    <property type="entry name" value="S-adenosyl-L-methionine-dependent methyltransferases"/>
    <property type="match status" value="1"/>
</dbReference>
<reference evidence="1 2" key="1">
    <citation type="submission" date="2019-01" db="EMBL/GenBank/DDBJ databases">
        <title>Filimonas sp. strain TTM-71.</title>
        <authorList>
            <person name="Chen W.-M."/>
        </authorList>
    </citation>
    <scope>NUCLEOTIDE SEQUENCE [LARGE SCALE GENOMIC DNA]</scope>
    <source>
        <strain evidence="1 2">TTM-71</strain>
    </source>
</reference>
<dbReference type="InterPro" id="IPR029063">
    <property type="entry name" value="SAM-dependent_MTases_sf"/>
</dbReference>
<keyword evidence="2" id="KW-1185">Reference proteome</keyword>
<keyword evidence="1" id="KW-0489">Methyltransferase</keyword>
<comment type="caution">
    <text evidence="1">The sequence shown here is derived from an EMBL/GenBank/DDBJ whole genome shotgun (WGS) entry which is preliminary data.</text>
</comment>
<protein>
    <submittedName>
        <fullName evidence="1">Class I SAM-dependent methyltransferase</fullName>
    </submittedName>
</protein>
<dbReference type="GO" id="GO:0008168">
    <property type="term" value="F:methyltransferase activity"/>
    <property type="evidence" value="ECO:0007669"/>
    <property type="project" value="UniProtKB-KW"/>
</dbReference>
<dbReference type="Gene3D" id="3.40.50.150">
    <property type="entry name" value="Vaccinia Virus protein VP39"/>
    <property type="match status" value="1"/>
</dbReference>
<accession>A0A4Q1D375</accession>
<dbReference type="RefSeq" id="WP_129003543.1">
    <property type="nucleotide sequence ID" value="NZ_SDHZ01000002.1"/>
</dbReference>
<dbReference type="Proteomes" id="UP000290545">
    <property type="component" value="Unassembled WGS sequence"/>
</dbReference>
<proteinExistence type="predicted"/>
<evidence type="ECO:0000313" key="1">
    <source>
        <dbReference type="EMBL" id="RXK82829.1"/>
    </source>
</evidence>
<dbReference type="PANTHER" id="PTHR43861">
    <property type="entry name" value="TRANS-ACONITATE 2-METHYLTRANSFERASE-RELATED"/>
    <property type="match status" value="1"/>
</dbReference>
<gene>
    <name evidence="1" type="ORF">ESB13_11870</name>
</gene>
<dbReference type="OrthoDB" id="323463at2"/>
<dbReference type="Pfam" id="PF13489">
    <property type="entry name" value="Methyltransf_23"/>
    <property type="match status" value="1"/>
</dbReference>
<dbReference type="AlphaFoldDB" id="A0A4Q1D375"/>
<evidence type="ECO:0000313" key="2">
    <source>
        <dbReference type="Proteomes" id="UP000290545"/>
    </source>
</evidence>
<sequence>MFEFHADRKRYFDIQIANAAQHVIPFINEVFPVKPGMRVLEIGCGEGGVLKAFTDKGCTGIGVEFDAQRIENGKLWLKEDIEAGKIHFITKDIFDTDAEKDLGGAFDIILLKDVIEHIHDQPRLIGWMKQFLKPGGTIFFGFPPWQMPFGGHQQMCTHKWLSKLPWYHLLPRFIYKGILKRFNQPVNDLLEIRDTRISIERFERIAREQGYNIVNKTHFLINPIYEWKFGWKVRKQFPFITHIPYLRNYITTCVYYLIADKNVTTSRN</sequence>
<name>A0A4Q1D375_9BACT</name>
<dbReference type="CDD" id="cd02440">
    <property type="entry name" value="AdoMet_MTases"/>
    <property type="match status" value="1"/>
</dbReference>
<organism evidence="1 2">
    <name type="scientific">Filimonas effusa</name>
    <dbReference type="NCBI Taxonomy" id="2508721"/>
    <lineage>
        <taxon>Bacteria</taxon>
        <taxon>Pseudomonadati</taxon>
        <taxon>Bacteroidota</taxon>
        <taxon>Chitinophagia</taxon>
        <taxon>Chitinophagales</taxon>
        <taxon>Chitinophagaceae</taxon>
        <taxon>Filimonas</taxon>
    </lineage>
</organism>
<dbReference type="GO" id="GO:0032259">
    <property type="term" value="P:methylation"/>
    <property type="evidence" value="ECO:0007669"/>
    <property type="project" value="UniProtKB-KW"/>
</dbReference>
<dbReference type="EMBL" id="SDHZ01000002">
    <property type="protein sequence ID" value="RXK82829.1"/>
    <property type="molecule type" value="Genomic_DNA"/>
</dbReference>
<keyword evidence="1" id="KW-0808">Transferase</keyword>